<accession>A0A0U5FIZ5</accession>
<comment type="caution">
    <text evidence="1">The sequence shown here is derived from an EMBL/GenBank/DDBJ whole genome shotgun (WGS) entry which is preliminary data.</text>
</comment>
<name>A0A0U5FIZ5_XANCI</name>
<evidence type="ECO:0000313" key="2">
    <source>
        <dbReference type="Proteomes" id="UP000052230"/>
    </source>
</evidence>
<gene>
    <name evidence="1" type="ORF">XAC3562_70091</name>
</gene>
<dbReference type="AlphaFoldDB" id="A0A0U5FIZ5"/>
<dbReference type="Proteomes" id="UP000052230">
    <property type="component" value="Unassembled WGS sequence"/>
</dbReference>
<protein>
    <submittedName>
        <fullName evidence="1">Uncharacterized protein</fullName>
    </submittedName>
</protein>
<keyword evidence="2" id="KW-1185">Reference proteome</keyword>
<organism evidence="1 2">
    <name type="scientific">Xanthomonas citri pv. citri</name>
    <dbReference type="NCBI Taxonomy" id="611301"/>
    <lineage>
        <taxon>Bacteria</taxon>
        <taxon>Pseudomonadati</taxon>
        <taxon>Pseudomonadota</taxon>
        <taxon>Gammaproteobacteria</taxon>
        <taxon>Lysobacterales</taxon>
        <taxon>Lysobacteraceae</taxon>
        <taxon>Xanthomonas</taxon>
    </lineage>
</organism>
<sequence>MGKAGLCRSCLLAIRRAVAHAIHPFSAPNRLALSAGTRSSAMSAAVQRVRVSGRGHLYPSENPSKTMIFSWHTVCSALFRNHGPHLKLTFR</sequence>
<evidence type="ECO:0000313" key="1">
    <source>
        <dbReference type="EMBL" id="CEG17822.1"/>
    </source>
</evidence>
<proteinExistence type="predicted"/>
<reference evidence="1 2" key="1">
    <citation type="submission" date="2014-09" db="EMBL/GenBank/DDBJ databases">
        <authorList>
            <person name="Regsiter A."/>
        </authorList>
    </citation>
    <scope>NUCLEOTIDE SEQUENCE [LARGE SCALE GENOMIC DNA]</scope>
</reference>
<dbReference type="EMBL" id="CCXZ01000166">
    <property type="protein sequence ID" value="CEG17822.1"/>
    <property type="molecule type" value="Genomic_DNA"/>
</dbReference>